<keyword evidence="5 15" id="KW-0812">Transmembrane</keyword>
<keyword evidence="10 13" id="KW-0408">Iron</keyword>
<evidence type="ECO:0000256" key="2">
    <source>
        <dbReference type="ARBA" id="ARBA00022448"/>
    </source>
</evidence>
<evidence type="ECO:0000259" key="16">
    <source>
        <dbReference type="Pfam" id="PF02665"/>
    </source>
</evidence>
<evidence type="ECO:0000313" key="17">
    <source>
        <dbReference type="EMBL" id="ADH62191.1"/>
    </source>
</evidence>
<keyword evidence="11" id="KW-0534">Nitrate assimilation</keyword>
<dbReference type="InterPro" id="IPR003816">
    <property type="entry name" value="Nitrate_red_gam"/>
</dbReference>
<keyword evidence="7" id="KW-0249">Electron transport</keyword>
<keyword evidence="4 13" id="KW-0349">Heme</keyword>
<keyword evidence="18" id="KW-1185">Reference proteome</keyword>
<evidence type="ECO:0000256" key="9">
    <source>
        <dbReference type="ARBA" id="ARBA00023002"/>
    </source>
</evidence>
<accession>D7BHF3</accession>
<dbReference type="AlphaFoldDB" id="D7BHF3"/>
<gene>
    <name evidence="17" type="ordered locus">Mesil_0247</name>
</gene>
<evidence type="ECO:0000313" key="18">
    <source>
        <dbReference type="Proteomes" id="UP000001916"/>
    </source>
</evidence>
<evidence type="ECO:0000256" key="4">
    <source>
        <dbReference type="ARBA" id="ARBA00022617"/>
    </source>
</evidence>
<evidence type="ECO:0000256" key="11">
    <source>
        <dbReference type="ARBA" id="ARBA00023063"/>
    </source>
</evidence>
<feature type="transmembrane region" description="Helical" evidence="15">
    <location>
        <begin position="47"/>
        <end position="71"/>
    </location>
</feature>
<evidence type="ECO:0000256" key="1">
    <source>
        <dbReference type="ARBA" id="ARBA00004651"/>
    </source>
</evidence>
<keyword evidence="3" id="KW-1003">Cell membrane</keyword>
<dbReference type="KEGG" id="msv:Mesil_0247"/>
<sequence length="248" mass="28313">MNWNILLFQVFPYVALTLAVIVTFQRMRAKPFSVSSLSSQLLERKKLFFGSIPFHWGILVVLAGHLVALVIPQGLLLWNAVPIRLYLLEITGLALAIWALGGLLILLYRRLSEKRVRVVTTSMDVVVLLLLGVSLITGILTAVQYRYGSYWFPAVFTPYVWSILTLRPRPELLADLPGVIQFHVFNFWLLLAVFPFTRLIHIITLPLGYLWRPWQIVIWQRRTRSAMPPVPPQPLPPLQGERGTHGSD</sequence>
<dbReference type="RefSeq" id="WP_013156798.1">
    <property type="nucleotide sequence ID" value="NC_014212.1"/>
</dbReference>
<dbReference type="GO" id="GO:0046872">
    <property type="term" value="F:metal ion binding"/>
    <property type="evidence" value="ECO:0007669"/>
    <property type="project" value="UniProtKB-KW"/>
</dbReference>
<feature type="binding site" description="axial binding residue" evidence="13">
    <location>
        <position position="183"/>
    </location>
    <ligand>
        <name>heme b</name>
        <dbReference type="ChEBI" id="CHEBI:60344"/>
        <label>1</label>
    </ligand>
    <ligandPart>
        <name>Fe</name>
        <dbReference type="ChEBI" id="CHEBI:18248"/>
    </ligandPart>
</feature>
<dbReference type="GO" id="GO:0009325">
    <property type="term" value="C:nitrate reductase complex"/>
    <property type="evidence" value="ECO:0007669"/>
    <property type="project" value="InterPro"/>
</dbReference>
<keyword evidence="6" id="KW-0479">Metal-binding</keyword>
<dbReference type="GO" id="GO:0042128">
    <property type="term" value="P:nitrate assimilation"/>
    <property type="evidence" value="ECO:0007669"/>
    <property type="project" value="UniProtKB-KW"/>
</dbReference>
<dbReference type="OrthoDB" id="9788113at2"/>
<keyword evidence="9" id="KW-0560">Oxidoreductase</keyword>
<feature type="binding site" description="axial binding residue" evidence="13">
    <location>
        <position position="55"/>
    </location>
    <ligand>
        <name>heme b</name>
        <dbReference type="ChEBI" id="CHEBI:60344"/>
        <label>1</label>
    </ligand>
    <ligandPart>
        <name>Fe</name>
        <dbReference type="ChEBI" id="CHEBI:18248"/>
    </ligandPart>
</feature>
<feature type="transmembrane region" description="Helical" evidence="15">
    <location>
        <begin position="83"/>
        <end position="106"/>
    </location>
</feature>
<evidence type="ECO:0000256" key="15">
    <source>
        <dbReference type="SAM" id="Phobius"/>
    </source>
</evidence>
<evidence type="ECO:0000256" key="13">
    <source>
        <dbReference type="PIRSR" id="PIRSR603816-1"/>
    </source>
</evidence>
<dbReference type="InterPro" id="IPR051936">
    <property type="entry name" value="Heme-iron_electron_transfer"/>
</dbReference>
<evidence type="ECO:0000256" key="6">
    <source>
        <dbReference type="ARBA" id="ARBA00022723"/>
    </source>
</evidence>
<evidence type="ECO:0000256" key="8">
    <source>
        <dbReference type="ARBA" id="ARBA00022989"/>
    </source>
</evidence>
<evidence type="ECO:0000256" key="14">
    <source>
        <dbReference type="SAM" id="MobiDB-lite"/>
    </source>
</evidence>
<dbReference type="InterPro" id="IPR023234">
    <property type="entry name" value="NarG-like_domain"/>
</dbReference>
<dbReference type="EMBL" id="CP002042">
    <property type="protein sequence ID" value="ADH62191.1"/>
    <property type="molecule type" value="Genomic_DNA"/>
</dbReference>
<feature type="transmembrane region" description="Helical" evidence="15">
    <location>
        <begin position="118"/>
        <end position="143"/>
    </location>
</feature>
<feature type="compositionally biased region" description="Pro residues" evidence="14">
    <location>
        <begin position="228"/>
        <end position="237"/>
    </location>
</feature>
<feature type="binding site" description="axial binding residue" evidence="13">
    <location>
        <position position="201"/>
    </location>
    <ligand>
        <name>heme b</name>
        <dbReference type="ChEBI" id="CHEBI:60344"/>
        <label>1</label>
    </ligand>
    <ligandPart>
        <name>Fe</name>
        <dbReference type="ChEBI" id="CHEBI:18248"/>
    </ligandPart>
</feature>
<dbReference type="STRING" id="526227.Mesil_0247"/>
<dbReference type="GO" id="GO:0009055">
    <property type="term" value="F:electron transfer activity"/>
    <property type="evidence" value="ECO:0007669"/>
    <property type="project" value="TreeGrafter"/>
</dbReference>
<dbReference type="GO" id="GO:0008940">
    <property type="term" value="F:nitrate reductase activity"/>
    <property type="evidence" value="ECO:0007669"/>
    <property type="project" value="InterPro"/>
</dbReference>
<dbReference type="Gene3D" id="1.20.950.20">
    <property type="entry name" value="Transmembrane di-heme cytochromes, Chain C"/>
    <property type="match status" value="1"/>
</dbReference>
<comment type="subcellular location">
    <subcellularLocation>
        <location evidence="1">Cell membrane</location>
        <topology evidence="1">Multi-pass membrane protein</topology>
    </subcellularLocation>
</comment>
<keyword evidence="8 15" id="KW-1133">Transmembrane helix</keyword>
<evidence type="ECO:0000256" key="7">
    <source>
        <dbReference type="ARBA" id="ARBA00022982"/>
    </source>
</evidence>
<dbReference type="InterPro" id="IPR036197">
    <property type="entry name" value="NarG-like_sf"/>
</dbReference>
<evidence type="ECO:0000256" key="3">
    <source>
        <dbReference type="ARBA" id="ARBA00022475"/>
    </source>
</evidence>
<feature type="binding site" description="axial binding residue" evidence="13">
    <location>
        <position position="65"/>
    </location>
    <ligand>
        <name>heme b</name>
        <dbReference type="ChEBI" id="CHEBI:60344"/>
        <label>1</label>
    </ligand>
    <ligandPart>
        <name>Fe</name>
        <dbReference type="ChEBI" id="CHEBI:18248"/>
    </ligandPart>
</feature>
<dbReference type="Pfam" id="PF02665">
    <property type="entry name" value="Nitrate_red_gam"/>
    <property type="match status" value="1"/>
</dbReference>
<dbReference type="GO" id="GO:0005886">
    <property type="term" value="C:plasma membrane"/>
    <property type="evidence" value="ECO:0007669"/>
    <property type="project" value="UniProtKB-SubCell"/>
</dbReference>
<dbReference type="SUPFAM" id="SSF103501">
    <property type="entry name" value="Respiratory nitrate reductase 1 gamma chain"/>
    <property type="match status" value="1"/>
</dbReference>
<feature type="domain" description="NarG-like" evidence="16">
    <location>
        <begin position="4"/>
        <end position="219"/>
    </location>
</feature>
<dbReference type="eggNOG" id="COG2181">
    <property type="taxonomic scope" value="Bacteria"/>
</dbReference>
<evidence type="ECO:0000256" key="12">
    <source>
        <dbReference type="ARBA" id="ARBA00023136"/>
    </source>
</evidence>
<evidence type="ECO:0000256" key="10">
    <source>
        <dbReference type="ARBA" id="ARBA00023004"/>
    </source>
</evidence>
<dbReference type="GO" id="GO:0020037">
    <property type="term" value="F:heme binding"/>
    <property type="evidence" value="ECO:0007669"/>
    <property type="project" value="TreeGrafter"/>
</dbReference>
<name>D7BHF3_ALLS1</name>
<dbReference type="Proteomes" id="UP000001916">
    <property type="component" value="Chromosome"/>
</dbReference>
<dbReference type="PANTHER" id="PTHR30598:SF3">
    <property type="entry name" value="RESPIRATORY NITRATE REDUCTASE 1 GAMMA CHAIN"/>
    <property type="match status" value="1"/>
</dbReference>
<keyword evidence="2" id="KW-0813">Transport</keyword>
<dbReference type="GO" id="GO:0019645">
    <property type="term" value="P:anaerobic electron transport chain"/>
    <property type="evidence" value="ECO:0007669"/>
    <property type="project" value="TreeGrafter"/>
</dbReference>
<feature type="transmembrane region" description="Helical" evidence="15">
    <location>
        <begin position="187"/>
        <end position="211"/>
    </location>
</feature>
<protein>
    <submittedName>
        <fullName evidence="17">Respiratory nitrate reductase, gamma subunit</fullName>
    </submittedName>
</protein>
<dbReference type="HOGENOM" id="CLU_092378_0_0_0"/>
<reference evidence="17 18" key="1">
    <citation type="journal article" date="2010" name="Stand. Genomic Sci.">
        <title>Complete genome sequence of Meiothermus silvanus type strain (VI-R2).</title>
        <authorList>
            <person name="Sikorski J."/>
            <person name="Tindall B.J."/>
            <person name="Lowry S."/>
            <person name="Lucas S."/>
            <person name="Nolan M."/>
            <person name="Copeland A."/>
            <person name="Glavina Del Rio T."/>
            <person name="Tice H."/>
            <person name="Cheng J.F."/>
            <person name="Han C."/>
            <person name="Pitluck S."/>
            <person name="Liolios K."/>
            <person name="Ivanova N."/>
            <person name="Mavromatis K."/>
            <person name="Mikhailova N."/>
            <person name="Pati A."/>
            <person name="Goodwin L."/>
            <person name="Chen A."/>
            <person name="Palaniappan K."/>
            <person name="Land M."/>
            <person name="Hauser L."/>
            <person name="Chang Y.J."/>
            <person name="Jeffries C.D."/>
            <person name="Rohde M."/>
            <person name="Goker M."/>
            <person name="Woyke T."/>
            <person name="Bristow J."/>
            <person name="Eisen J.A."/>
            <person name="Markowitz V."/>
            <person name="Hugenholtz P."/>
            <person name="Kyrpides N.C."/>
            <person name="Klenk H.P."/>
            <person name="Lapidus A."/>
        </authorList>
    </citation>
    <scope>NUCLEOTIDE SEQUENCE [LARGE SCALE GENOMIC DNA]</scope>
    <source>
        <strain evidence="18">ATCC 700542 / DSM 9946 / VI-R2</strain>
    </source>
</reference>
<evidence type="ECO:0000256" key="5">
    <source>
        <dbReference type="ARBA" id="ARBA00022692"/>
    </source>
</evidence>
<feature type="transmembrane region" description="Helical" evidence="15">
    <location>
        <begin position="6"/>
        <end position="26"/>
    </location>
</feature>
<keyword evidence="12 15" id="KW-0472">Membrane</keyword>
<feature type="region of interest" description="Disordered" evidence="14">
    <location>
        <begin position="226"/>
        <end position="248"/>
    </location>
</feature>
<dbReference type="NCBIfam" id="TIGR00351">
    <property type="entry name" value="narI"/>
    <property type="match status" value="1"/>
</dbReference>
<organism evidence="17 18">
    <name type="scientific">Allomeiothermus silvanus (strain ATCC 700542 / DSM 9946 / NBRC 106475 / NCIMB 13440 / VI-R2)</name>
    <name type="common">Thermus silvanus</name>
    <dbReference type="NCBI Taxonomy" id="526227"/>
    <lineage>
        <taxon>Bacteria</taxon>
        <taxon>Thermotogati</taxon>
        <taxon>Deinococcota</taxon>
        <taxon>Deinococci</taxon>
        <taxon>Thermales</taxon>
        <taxon>Thermaceae</taxon>
        <taxon>Allomeiothermus</taxon>
    </lineage>
</organism>
<dbReference type="PANTHER" id="PTHR30598">
    <property type="entry name" value="NITRATE REDUCTASE PRIVATE CHAPERONE, REDOX ENZYME MATURATION PROTEIN REMP FAMILY"/>
    <property type="match status" value="1"/>
</dbReference>
<proteinExistence type="predicted"/>